<reference evidence="3 4" key="1">
    <citation type="submission" date="2020-08" db="EMBL/GenBank/DDBJ databases">
        <title>Genomic Encyclopedia of Type Strains, Phase III (KMG-III): the genomes of soil and plant-associated and newly described type strains.</title>
        <authorList>
            <person name="Whitman W."/>
        </authorList>
    </citation>
    <scope>NUCLEOTIDE SEQUENCE [LARGE SCALE GENOMIC DNA]</scope>
    <source>
        <strain evidence="3 4">CECT 8960</strain>
    </source>
</reference>
<feature type="domain" description="YCII-related" evidence="2">
    <location>
        <begin position="1"/>
        <end position="118"/>
    </location>
</feature>
<dbReference type="EMBL" id="JACHJQ010000002">
    <property type="protein sequence ID" value="MBB4905194.1"/>
    <property type="molecule type" value="Genomic_DNA"/>
</dbReference>
<dbReference type="RefSeq" id="WP_184809469.1">
    <property type="nucleotide sequence ID" value="NZ_JACHJQ010000002.1"/>
</dbReference>
<evidence type="ECO:0000313" key="4">
    <source>
        <dbReference type="Proteomes" id="UP000520767"/>
    </source>
</evidence>
<dbReference type="Pfam" id="PF03795">
    <property type="entry name" value="YCII"/>
    <property type="match status" value="1"/>
</dbReference>
<accession>A0A7W7Q1Q8</accession>
<dbReference type="AlphaFoldDB" id="A0A7W7Q1Q8"/>
<dbReference type="InterPro" id="IPR011008">
    <property type="entry name" value="Dimeric_a/b-barrel"/>
</dbReference>
<name>A0A7W7Q1Q8_9PSEU</name>
<dbReference type="SUPFAM" id="SSF54909">
    <property type="entry name" value="Dimeric alpha+beta barrel"/>
    <property type="match status" value="1"/>
</dbReference>
<dbReference type="PANTHER" id="PTHR35174:SF3">
    <property type="entry name" value="BLL7171 PROTEIN"/>
    <property type="match status" value="1"/>
</dbReference>
<evidence type="ECO:0000256" key="1">
    <source>
        <dbReference type="ARBA" id="ARBA00007689"/>
    </source>
</evidence>
<dbReference type="Gene3D" id="3.30.70.1060">
    <property type="entry name" value="Dimeric alpha+beta barrel"/>
    <property type="match status" value="1"/>
</dbReference>
<evidence type="ECO:0000313" key="3">
    <source>
        <dbReference type="EMBL" id="MBB4905194.1"/>
    </source>
</evidence>
<organism evidence="3 4">
    <name type="scientific">Actinophytocola algeriensis</name>
    <dbReference type="NCBI Taxonomy" id="1768010"/>
    <lineage>
        <taxon>Bacteria</taxon>
        <taxon>Bacillati</taxon>
        <taxon>Actinomycetota</taxon>
        <taxon>Actinomycetes</taxon>
        <taxon>Pseudonocardiales</taxon>
        <taxon>Pseudonocardiaceae</taxon>
    </lineage>
</organism>
<dbReference type="InterPro" id="IPR005545">
    <property type="entry name" value="YCII"/>
</dbReference>
<keyword evidence="4" id="KW-1185">Reference proteome</keyword>
<evidence type="ECO:0000259" key="2">
    <source>
        <dbReference type="Pfam" id="PF03795"/>
    </source>
</evidence>
<dbReference type="Proteomes" id="UP000520767">
    <property type="component" value="Unassembled WGS sequence"/>
</dbReference>
<comment type="caution">
    <text evidence="3">The sequence shown here is derived from an EMBL/GenBank/DDBJ whole genome shotgun (WGS) entry which is preliminary data.</text>
</comment>
<dbReference type="PANTHER" id="PTHR35174">
    <property type="entry name" value="BLL7171 PROTEIN-RELATED"/>
    <property type="match status" value="1"/>
</dbReference>
<comment type="similarity">
    <text evidence="1">Belongs to the YciI family.</text>
</comment>
<gene>
    <name evidence="3" type="ORF">FHR82_001411</name>
</gene>
<sequence>MKYLILIHSNPASRAAWEQLSEEQRANFGHSHLALNDALAAEGVLAGSEGLQPVDTAKRVSVRDGRTITSDGPFAEVKEHLAGFYIVDVDSVDEAVAIAARVPDAQFGAVEVRPVYDMSQLES</sequence>
<protein>
    <recommendedName>
        <fullName evidence="2">YCII-related domain-containing protein</fullName>
    </recommendedName>
</protein>
<proteinExistence type="inferred from homology"/>